<evidence type="ECO:0000313" key="4">
    <source>
        <dbReference type="Proteomes" id="UP001596524"/>
    </source>
</evidence>
<dbReference type="Pfam" id="PF00211">
    <property type="entry name" value="Guanylate_cyc"/>
    <property type="match status" value="1"/>
</dbReference>
<organism evidence="3 4">
    <name type="scientific">Nocardioides astragali</name>
    <dbReference type="NCBI Taxonomy" id="1776736"/>
    <lineage>
        <taxon>Bacteria</taxon>
        <taxon>Bacillati</taxon>
        <taxon>Actinomycetota</taxon>
        <taxon>Actinomycetes</taxon>
        <taxon>Propionibacteriales</taxon>
        <taxon>Nocardioidaceae</taxon>
        <taxon>Nocardioides</taxon>
    </lineage>
</organism>
<dbReference type="InterPro" id="IPR001054">
    <property type="entry name" value="A/G_cyclase"/>
</dbReference>
<name>A0ABW2MYN1_9ACTN</name>
<protein>
    <submittedName>
        <fullName evidence="3">Adenylate/guanylate cyclase domain-containing protein</fullName>
    </submittedName>
</protein>
<comment type="similarity">
    <text evidence="1">Belongs to the adenylyl cyclase class-3 family.</text>
</comment>
<reference evidence="4" key="1">
    <citation type="journal article" date="2019" name="Int. J. Syst. Evol. Microbiol.">
        <title>The Global Catalogue of Microorganisms (GCM) 10K type strain sequencing project: providing services to taxonomists for standard genome sequencing and annotation.</title>
        <authorList>
            <consortium name="The Broad Institute Genomics Platform"/>
            <consortium name="The Broad Institute Genome Sequencing Center for Infectious Disease"/>
            <person name="Wu L."/>
            <person name="Ma J."/>
        </authorList>
    </citation>
    <scope>NUCLEOTIDE SEQUENCE [LARGE SCALE GENOMIC DNA]</scope>
    <source>
        <strain evidence="4">FCH27</strain>
    </source>
</reference>
<feature type="domain" description="Guanylate cyclase" evidence="2">
    <location>
        <begin position="177"/>
        <end position="287"/>
    </location>
</feature>
<evidence type="ECO:0000313" key="3">
    <source>
        <dbReference type="EMBL" id="MFC7358992.1"/>
    </source>
</evidence>
<dbReference type="RefSeq" id="WP_255890238.1">
    <property type="nucleotide sequence ID" value="NZ_JAFMZM010000003.1"/>
</dbReference>
<dbReference type="EMBL" id="JBHTCH010000001">
    <property type="protein sequence ID" value="MFC7358992.1"/>
    <property type="molecule type" value="Genomic_DNA"/>
</dbReference>
<keyword evidence="4" id="KW-1185">Reference proteome</keyword>
<dbReference type="Proteomes" id="UP001596524">
    <property type="component" value="Unassembled WGS sequence"/>
</dbReference>
<dbReference type="Gene3D" id="3.30.70.1230">
    <property type="entry name" value="Nucleotide cyclase"/>
    <property type="match status" value="1"/>
</dbReference>
<sequence>MADETEAEGTRAGPVDVPADVVQAMEAYLLGEEPTLTRVQVAERAGVPLELAVTLWHQLGFPHRGDDDIAFTESDVEALRMSADLVEIGILPAESQAALVRTWGRSYARLAEWQTTLLAGLAVEGGDPATSLTELATEVLPRVEALQTYVWRRHLASATQHLLQDTSTLTQAESRLSVCFVDIVGYTTQSRSLDGAALVEWVDRFEQDTTTLVVDHAGQVIKTIGDEVLFTVADPAAAVSIALTLTERGADPADPFPAVRAGIAHGAVVRRLGDVFGSTVNAASRLTSAARPGTVLVDAGVHEALARASSEGESDDEESMWRWRRLRRVSAKGFDHLEAWRVRPQRSDD</sequence>
<comment type="caution">
    <text evidence="3">The sequence shown here is derived from an EMBL/GenBank/DDBJ whole genome shotgun (WGS) entry which is preliminary data.</text>
</comment>
<dbReference type="PROSITE" id="PS50125">
    <property type="entry name" value="GUANYLATE_CYCLASE_2"/>
    <property type="match status" value="1"/>
</dbReference>
<dbReference type="CDD" id="cd07302">
    <property type="entry name" value="CHD"/>
    <property type="match status" value="1"/>
</dbReference>
<evidence type="ECO:0000256" key="1">
    <source>
        <dbReference type="ARBA" id="ARBA00005381"/>
    </source>
</evidence>
<evidence type="ECO:0000259" key="2">
    <source>
        <dbReference type="PROSITE" id="PS50125"/>
    </source>
</evidence>
<dbReference type="PANTHER" id="PTHR43081">
    <property type="entry name" value="ADENYLATE CYCLASE, TERMINAL-DIFFERENTIATION SPECIFIC-RELATED"/>
    <property type="match status" value="1"/>
</dbReference>
<dbReference type="InterPro" id="IPR029787">
    <property type="entry name" value="Nucleotide_cyclase"/>
</dbReference>
<dbReference type="PANTHER" id="PTHR43081:SF19">
    <property type="entry name" value="PH-SENSITIVE ADENYLATE CYCLASE RV1264"/>
    <property type="match status" value="1"/>
</dbReference>
<proteinExistence type="inferred from homology"/>
<gene>
    <name evidence="3" type="ORF">ACFQO6_01830</name>
</gene>
<dbReference type="InterPro" id="IPR050697">
    <property type="entry name" value="Adenylyl/Guanylyl_Cyclase_3/4"/>
</dbReference>
<dbReference type="SUPFAM" id="SSF55073">
    <property type="entry name" value="Nucleotide cyclase"/>
    <property type="match status" value="1"/>
</dbReference>
<accession>A0ABW2MYN1</accession>